<feature type="compositionally biased region" description="Low complexity" evidence="1">
    <location>
        <begin position="99"/>
        <end position="117"/>
    </location>
</feature>
<organism evidence="3 4">
    <name type="scientific">Corynebacterium kroppenstedtii</name>
    <dbReference type="NCBI Taxonomy" id="161879"/>
    <lineage>
        <taxon>Bacteria</taxon>
        <taxon>Bacillati</taxon>
        <taxon>Actinomycetota</taxon>
        <taxon>Actinomycetes</taxon>
        <taxon>Mycobacteriales</taxon>
        <taxon>Corynebacteriaceae</taxon>
        <taxon>Corynebacterium</taxon>
    </lineage>
</organism>
<accession>A0A2W5T2B1</accession>
<dbReference type="PROSITE" id="PS51257">
    <property type="entry name" value="PROKAR_LIPOPROTEIN"/>
    <property type="match status" value="1"/>
</dbReference>
<keyword evidence="2" id="KW-0732">Signal</keyword>
<reference evidence="3 4" key="1">
    <citation type="submission" date="2017-08" db="EMBL/GenBank/DDBJ databases">
        <title>Infants hospitalized years apart are colonized by the same room-sourced microbial strains.</title>
        <authorList>
            <person name="Brooks B."/>
            <person name="Olm M.R."/>
            <person name="Firek B.A."/>
            <person name="Baker R."/>
            <person name="Thomas B.C."/>
            <person name="Morowitz M.J."/>
            <person name="Banfield J.F."/>
        </authorList>
    </citation>
    <scope>NUCLEOTIDE SEQUENCE [LARGE SCALE GENOMIC DNA]</scope>
    <source>
        <strain evidence="3">S2_003_000_R1_3</strain>
    </source>
</reference>
<feature type="compositionally biased region" description="Basic and acidic residues" evidence="1">
    <location>
        <begin position="119"/>
        <end position="130"/>
    </location>
</feature>
<feature type="chain" id="PRO_5038335607" description="Secreted protein" evidence="2">
    <location>
        <begin position="23"/>
        <end position="186"/>
    </location>
</feature>
<dbReference type="Proteomes" id="UP000249432">
    <property type="component" value="Unassembled WGS sequence"/>
</dbReference>
<dbReference type="RefSeq" id="WP_303734569.1">
    <property type="nucleotide sequence ID" value="NZ_CAKZHK010000008.1"/>
</dbReference>
<feature type="compositionally biased region" description="Low complexity" evidence="1">
    <location>
        <begin position="29"/>
        <end position="46"/>
    </location>
</feature>
<feature type="signal peptide" evidence="2">
    <location>
        <begin position="1"/>
        <end position="22"/>
    </location>
</feature>
<evidence type="ECO:0000313" key="4">
    <source>
        <dbReference type="Proteomes" id="UP000249432"/>
    </source>
</evidence>
<gene>
    <name evidence="3" type="ORF">DI525_04385</name>
</gene>
<comment type="caution">
    <text evidence="3">The sequence shown here is derived from an EMBL/GenBank/DDBJ whole genome shotgun (WGS) entry which is preliminary data.</text>
</comment>
<dbReference type="AlphaFoldDB" id="A0A2W5T2B1"/>
<feature type="compositionally biased region" description="Polar residues" evidence="1">
    <location>
        <begin position="176"/>
        <end position="186"/>
    </location>
</feature>
<feature type="compositionally biased region" description="Basic and acidic residues" evidence="1">
    <location>
        <begin position="60"/>
        <end position="94"/>
    </location>
</feature>
<evidence type="ECO:0000256" key="2">
    <source>
        <dbReference type="SAM" id="SignalP"/>
    </source>
</evidence>
<proteinExistence type="predicted"/>
<evidence type="ECO:0008006" key="5">
    <source>
        <dbReference type="Google" id="ProtNLM"/>
    </source>
</evidence>
<feature type="region of interest" description="Disordered" evidence="1">
    <location>
        <begin position="22"/>
        <end position="186"/>
    </location>
</feature>
<evidence type="ECO:0000313" key="3">
    <source>
        <dbReference type="EMBL" id="PZR05515.1"/>
    </source>
</evidence>
<evidence type="ECO:0000256" key="1">
    <source>
        <dbReference type="SAM" id="MobiDB-lite"/>
    </source>
</evidence>
<name>A0A2W5T2B1_9CORY</name>
<sequence>MHLSRSTVALSITVVATTLALAGCSPHNSPSSTSTSLVRSSMTTSPSPAPEPPSSDEPESTDRSDGENTEIKEDEVKNDDQDTESEDTKQKDDYAPADNNSKANSTPSAAPAPTSNNEGSKRQPRRENAQHSETYQVQPWEKFTVKHPVVENEPCGPDIVRGATGQTDKGKPLRCSDSTSPTWILW</sequence>
<protein>
    <recommendedName>
        <fullName evidence="5">Secreted protein</fullName>
    </recommendedName>
</protein>
<dbReference type="EMBL" id="QFRA01000006">
    <property type="protein sequence ID" value="PZR05515.1"/>
    <property type="molecule type" value="Genomic_DNA"/>
</dbReference>